<dbReference type="Proteomes" id="UP000248889">
    <property type="component" value="Unassembled WGS sequence"/>
</dbReference>
<feature type="region of interest" description="Disordered" evidence="2">
    <location>
        <begin position="137"/>
        <end position="157"/>
    </location>
</feature>
<dbReference type="RefSeq" id="WP_111501875.1">
    <property type="nucleotide sequence ID" value="NZ_QKYN01000066.1"/>
</dbReference>
<comment type="caution">
    <text evidence="4">The sequence shown here is derived from an EMBL/GenBank/DDBJ whole genome shotgun (WGS) entry which is preliminary data.</text>
</comment>
<dbReference type="AlphaFoldDB" id="A0A2X0J2E6"/>
<evidence type="ECO:0000256" key="2">
    <source>
        <dbReference type="SAM" id="MobiDB-lite"/>
    </source>
</evidence>
<dbReference type="InterPro" id="IPR023393">
    <property type="entry name" value="START-like_dom_sf"/>
</dbReference>
<sequence>MTITPEGNVVVKRRIRATPETLFSFFTEHDRWLSWQGVEGFFDPRPGGIYRMRVVGDAIAAGTFTTLEPYRRIVFTWGWENVGDPVPPGSSRVQIDLAREADGTLLTLTHSQLPEPARQPHQDGWEHYLARLTVRAEGGDPGPDAWMQEADEAEEDD</sequence>
<evidence type="ECO:0000313" key="4">
    <source>
        <dbReference type="EMBL" id="RAG84376.1"/>
    </source>
</evidence>
<dbReference type="SUPFAM" id="SSF55961">
    <property type="entry name" value="Bet v1-like"/>
    <property type="match status" value="1"/>
</dbReference>
<comment type="similarity">
    <text evidence="1">Belongs to the AHA1 family.</text>
</comment>
<protein>
    <submittedName>
        <fullName evidence="4">SRPBCC domain-containing protein</fullName>
    </submittedName>
</protein>
<dbReference type="Gene3D" id="3.30.530.20">
    <property type="match status" value="1"/>
</dbReference>
<accession>A0A2X0J2E6</accession>
<dbReference type="Pfam" id="PF08327">
    <property type="entry name" value="AHSA1"/>
    <property type="match status" value="1"/>
</dbReference>
<gene>
    <name evidence="4" type="ORF">DN069_17080</name>
</gene>
<dbReference type="EMBL" id="QKYN01000066">
    <property type="protein sequence ID" value="RAG84376.1"/>
    <property type="molecule type" value="Genomic_DNA"/>
</dbReference>
<reference evidence="4 5" key="1">
    <citation type="submission" date="2018-06" db="EMBL/GenBank/DDBJ databases">
        <title>Streptacidiphilus pinicola sp. nov., isolated from pine grove soil.</title>
        <authorList>
            <person name="Roh S.G."/>
            <person name="Park S."/>
            <person name="Kim M.-K."/>
            <person name="Yun B.-R."/>
            <person name="Park J."/>
            <person name="Kim M.J."/>
            <person name="Kim Y.S."/>
            <person name="Kim S.B."/>
        </authorList>
    </citation>
    <scope>NUCLEOTIDE SEQUENCE [LARGE SCALE GENOMIC DNA]</scope>
    <source>
        <strain evidence="4 5">MMS16-CNU450</strain>
    </source>
</reference>
<dbReference type="OrthoDB" id="3365660at2"/>
<keyword evidence="5" id="KW-1185">Reference proteome</keyword>
<name>A0A2X0J2E6_9ACTN</name>
<dbReference type="CDD" id="cd07814">
    <property type="entry name" value="SRPBCC_CalC_Aha1-like"/>
    <property type="match status" value="1"/>
</dbReference>
<organism evidence="4 5">
    <name type="scientific">Streptacidiphilus pinicola</name>
    <dbReference type="NCBI Taxonomy" id="2219663"/>
    <lineage>
        <taxon>Bacteria</taxon>
        <taxon>Bacillati</taxon>
        <taxon>Actinomycetota</taxon>
        <taxon>Actinomycetes</taxon>
        <taxon>Kitasatosporales</taxon>
        <taxon>Streptomycetaceae</taxon>
        <taxon>Streptacidiphilus</taxon>
    </lineage>
</organism>
<proteinExistence type="inferred from homology"/>
<feature type="domain" description="Activator of Hsp90 ATPase homologue 1/2-like C-terminal" evidence="3">
    <location>
        <begin position="17"/>
        <end position="134"/>
    </location>
</feature>
<evidence type="ECO:0000259" key="3">
    <source>
        <dbReference type="Pfam" id="PF08327"/>
    </source>
</evidence>
<evidence type="ECO:0000313" key="5">
    <source>
        <dbReference type="Proteomes" id="UP000248889"/>
    </source>
</evidence>
<dbReference type="InterPro" id="IPR013538">
    <property type="entry name" value="ASHA1/2-like_C"/>
</dbReference>
<evidence type="ECO:0000256" key="1">
    <source>
        <dbReference type="ARBA" id="ARBA00006817"/>
    </source>
</evidence>